<protein>
    <submittedName>
        <fullName evidence="1">Uncharacterized protein</fullName>
    </submittedName>
</protein>
<organism evidence="1">
    <name type="scientific">Anguilla anguilla</name>
    <name type="common">European freshwater eel</name>
    <name type="synonym">Muraena anguilla</name>
    <dbReference type="NCBI Taxonomy" id="7936"/>
    <lineage>
        <taxon>Eukaryota</taxon>
        <taxon>Metazoa</taxon>
        <taxon>Chordata</taxon>
        <taxon>Craniata</taxon>
        <taxon>Vertebrata</taxon>
        <taxon>Euteleostomi</taxon>
        <taxon>Actinopterygii</taxon>
        <taxon>Neopterygii</taxon>
        <taxon>Teleostei</taxon>
        <taxon>Anguilliformes</taxon>
        <taxon>Anguillidae</taxon>
        <taxon>Anguilla</taxon>
    </lineage>
</organism>
<reference evidence="1" key="2">
    <citation type="journal article" date="2015" name="Fish Shellfish Immunol.">
        <title>Early steps in the European eel (Anguilla anguilla)-Vibrio vulnificus interaction in the gills: Role of the RtxA13 toxin.</title>
        <authorList>
            <person name="Callol A."/>
            <person name="Pajuelo D."/>
            <person name="Ebbesson L."/>
            <person name="Teles M."/>
            <person name="MacKenzie S."/>
            <person name="Amaro C."/>
        </authorList>
    </citation>
    <scope>NUCLEOTIDE SEQUENCE</scope>
</reference>
<accession>A0A0E9PHS4</accession>
<dbReference type="EMBL" id="GBXM01104937">
    <property type="protein sequence ID" value="JAH03640.1"/>
    <property type="molecule type" value="Transcribed_RNA"/>
</dbReference>
<proteinExistence type="predicted"/>
<sequence length="21" mass="2580">MYFRKGKPNHKAEILIFDLMK</sequence>
<dbReference type="AlphaFoldDB" id="A0A0E9PHS4"/>
<reference evidence="1" key="1">
    <citation type="submission" date="2014-11" db="EMBL/GenBank/DDBJ databases">
        <authorList>
            <person name="Amaro Gonzalez C."/>
        </authorList>
    </citation>
    <scope>NUCLEOTIDE SEQUENCE</scope>
</reference>
<evidence type="ECO:0000313" key="1">
    <source>
        <dbReference type="EMBL" id="JAH03640.1"/>
    </source>
</evidence>
<name>A0A0E9PHS4_ANGAN</name>